<proteinExistence type="predicted"/>
<gene>
    <name evidence="2" type="ORF">SAMN04244572_00115</name>
</gene>
<protein>
    <submittedName>
        <fullName evidence="2">Uncharacterized protein</fullName>
    </submittedName>
</protein>
<dbReference type="InterPro" id="IPR036388">
    <property type="entry name" value="WH-like_DNA-bd_sf"/>
</dbReference>
<evidence type="ECO:0000313" key="3">
    <source>
        <dbReference type="Proteomes" id="UP000199250"/>
    </source>
</evidence>
<dbReference type="OrthoDB" id="6894291at2"/>
<dbReference type="RefSeq" id="WP_139204147.1">
    <property type="nucleotide sequence ID" value="NZ_FNYQ01000002.1"/>
</dbReference>
<dbReference type="AlphaFoldDB" id="A0A1H6QD98"/>
<name>A0A1H6QD98_9GAMM</name>
<dbReference type="Gene3D" id="1.10.10.10">
    <property type="entry name" value="Winged helix-like DNA-binding domain superfamily/Winged helix DNA-binding domain"/>
    <property type="match status" value="1"/>
</dbReference>
<evidence type="ECO:0000256" key="1">
    <source>
        <dbReference type="SAM" id="MobiDB-lite"/>
    </source>
</evidence>
<organism evidence="2 3">
    <name type="scientific">Azotobacter beijerinckii</name>
    <dbReference type="NCBI Taxonomy" id="170623"/>
    <lineage>
        <taxon>Bacteria</taxon>
        <taxon>Pseudomonadati</taxon>
        <taxon>Pseudomonadota</taxon>
        <taxon>Gammaproteobacteria</taxon>
        <taxon>Pseudomonadales</taxon>
        <taxon>Pseudomonadaceae</taxon>
        <taxon>Azotobacter</taxon>
    </lineage>
</organism>
<dbReference type="EMBL" id="FNYQ01000002">
    <property type="protein sequence ID" value="SEI41679.1"/>
    <property type="molecule type" value="Genomic_DNA"/>
</dbReference>
<dbReference type="SUPFAM" id="SSF46785">
    <property type="entry name" value="Winged helix' DNA-binding domain"/>
    <property type="match status" value="1"/>
</dbReference>
<reference evidence="2 3" key="1">
    <citation type="submission" date="2016-10" db="EMBL/GenBank/DDBJ databases">
        <authorList>
            <person name="de Groot N.N."/>
        </authorList>
    </citation>
    <scope>NUCLEOTIDE SEQUENCE [LARGE SCALE GENOMIC DNA]</scope>
    <source>
        <strain evidence="2 3">DSM 373</strain>
    </source>
</reference>
<accession>A0A1H6QD98</accession>
<dbReference type="Proteomes" id="UP000199250">
    <property type="component" value="Unassembled WGS sequence"/>
</dbReference>
<evidence type="ECO:0000313" key="2">
    <source>
        <dbReference type="EMBL" id="SEI41679.1"/>
    </source>
</evidence>
<sequence>MRLKPPSSSPEAGAYAGLSAHASAPLPAAVAGHAAGRRPRELSEKQRAGLLGTAAARVAEEARERKRRWLRRLDTIHASGCRTKRQRWDALAALAEPMLARLDLATLALGWLDENGAFRLNRQRGLAEDTGLSECRVSRTLSALETAGYVRRRVRRIFKNGQQWVTRVTIHLRPRFFIDLGLGHKLAEVRTRKKAKRESYLREVKARQQQAVIQELGDAQQRKQSHRQAQAVRDAKVVNIKEARELERNREIAAAFHELAVNNPDLSPAQIRTLLERRFPPA</sequence>
<feature type="compositionally biased region" description="Basic and acidic residues" evidence="1">
    <location>
        <begin position="38"/>
        <end position="47"/>
    </location>
</feature>
<feature type="region of interest" description="Disordered" evidence="1">
    <location>
        <begin position="28"/>
        <end position="47"/>
    </location>
</feature>
<dbReference type="InterPro" id="IPR036390">
    <property type="entry name" value="WH_DNA-bd_sf"/>
</dbReference>